<comment type="caution">
    <text evidence="2">The sequence shown here is derived from an EMBL/GenBank/DDBJ whole genome shotgun (WGS) entry which is preliminary data.</text>
</comment>
<feature type="region of interest" description="Disordered" evidence="1">
    <location>
        <begin position="1"/>
        <end position="87"/>
    </location>
</feature>
<evidence type="ECO:0000313" key="3">
    <source>
        <dbReference type="Proteomes" id="UP001295684"/>
    </source>
</evidence>
<feature type="compositionally biased region" description="Basic and acidic residues" evidence="1">
    <location>
        <begin position="18"/>
        <end position="42"/>
    </location>
</feature>
<gene>
    <name evidence="2" type="ORF">ECRASSUSDP1_LOCUS10747</name>
</gene>
<feature type="compositionally biased region" description="Polar residues" evidence="1">
    <location>
        <begin position="115"/>
        <end position="129"/>
    </location>
</feature>
<organism evidence="2 3">
    <name type="scientific">Euplotes crassus</name>
    <dbReference type="NCBI Taxonomy" id="5936"/>
    <lineage>
        <taxon>Eukaryota</taxon>
        <taxon>Sar</taxon>
        <taxon>Alveolata</taxon>
        <taxon>Ciliophora</taxon>
        <taxon>Intramacronucleata</taxon>
        <taxon>Spirotrichea</taxon>
        <taxon>Hypotrichia</taxon>
        <taxon>Euplotida</taxon>
        <taxon>Euplotidae</taxon>
        <taxon>Moneuplotes</taxon>
    </lineage>
</organism>
<dbReference type="EMBL" id="CAMPGE010010597">
    <property type="protein sequence ID" value="CAI2369446.1"/>
    <property type="molecule type" value="Genomic_DNA"/>
</dbReference>
<dbReference type="Proteomes" id="UP001295684">
    <property type="component" value="Unassembled WGS sequence"/>
</dbReference>
<dbReference type="AlphaFoldDB" id="A0AAD1XFH0"/>
<evidence type="ECO:0000256" key="1">
    <source>
        <dbReference type="SAM" id="MobiDB-lite"/>
    </source>
</evidence>
<sequence>MGNKTCCTTRVVDPDPEDNPKIRKSIVEKDNNDALECKKEQSYQKSSQCLFNNSEKKSPKDYSPLSPKEATDNTKKTVFGSGYTPKSLRVKNRSPECGWEIISKYTRDVGRNSILDINQGPSNTTNTPERQLDSPELDESIDLRKNGKKRSVLSIGSIFNDSKSVPKPRKKNKHYKFLKNLEETEFAADSFISRSRTDEPLQMPVLSSVLLTQQSNPVDIQNLHKDSQNSSGAGCSEDSCHFDSSKKLIIFL</sequence>
<evidence type="ECO:0000313" key="2">
    <source>
        <dbReference type="EMBL" id="CAI2369446.1"/>
    </source>
</evidence>
<reference evidence="2" key="1">
    <citation type="submission" date="2023-07" db="EMBL/GenBank/DDBJ databases">
        <authorList>
            <consortium name="AG Swart"/>
            <person name="Singh M."/>
            <person name="Singh A."/>
            <person name="Seah K."/>
            <person name="Emmerich C."/>
        </authorList>
    </citation>
    <scope>NUCLEOTIDE SEQUENCE</scope>
    <source>
        <strain evidence="2">DP1</strain>
    </source>
</reference>
<accession>A0AAD1XFH0</accession>
<feature type="region of interest" description="Disordered" evidence="1">
    <location>
        <begin position="113"/>
        <end position="135"/>
    </location>
</feature>
<proteinExistence type="predicted"/>
<name>A0AAD1XFH0_EUPCR</name>
<feature type="compositionally biased region" description="Polar residues" evidence="1">
    <location>
        <begin position="43"/>
        <end position="53"/>
    </location>
</feature>
<protein>
    <submittedName>
        <fullName evidence="2">Uncharacterized protein</fullName>
    </submittedName>
</protein>
<keyword evidence="3" id="KW-1185">Reference proteome</keyword>